<dbReference type="Proteomes" id="UP000237881">
    <property type="component" value="Unassembled WGS sequence"/>
</dbReference>
<protein>
    <submittedName>
        <fullName evidence="1">Uncharacterized protein</fullName>
    </submittedName>
</protein>
<dbReference type="EMBL" id="PSUL01000015">
    <property type="protein sequence ID" value="PPF14045.1"/>
    <property type="molecule type" value="Genomic_DNA"/>
</dbReference>
<dbReference type="GeneID" id="49821066"/>
<accession>A0ABD6W8C4</accession>
<dbReference type="EMBL" id="PSVT01000017">
    <property type="protein sequence ID" value="PPH76377.1"/>
    <property type="molecule type" value="Genomic_DNA"/>
</dbReference>
<comment type="caution">
    <text evidence="1">The sequence shown here is derived from an EMBL/GenBank/DDBJ whole genome shotgun (WGS) entry which is preliminary data.</text>
</comment>
<keyword evidence="4" id="KW-1185">Reference proteome</keyword>
<organism evidence="1 3">
    <name type="scientific">Rathayibacter rathayi</name>
    <name type="common">Corynebacterium rathayi</name>
    <dbReference type="NCBI Taxonomy" id="33887"/>
    <lineage>
        <taxon>Bacteria</taxon>
        <taxon>Bacillati</taxon>
        <taxon>Actinomycetota</taxon>
        <taxon>Actinomycetes</taxon>
        <taxon>Micrococcales</taxon>
        <taxon>Microbacteriaceae</taxon>
        <taxon>Rathayibacter</taxon>
    </lineage>
</organism>
<sequence>MRRSIGALWGLLGTVLSASAGRAGVLAGRAAVLALAVPLLVAGTAAQPASGQPVSRHPVSGQPVASQPVASVVRGGVDDFRFSGYSADFRLERDPEGRSTLTTVETFVADFPPAQNRGMQRAIPLEYEGHPTDLDLVTVTDGNGSPRPVDTEREDGFLLVTSAADEFVNGSQTYGFTYSQHNTTLPASGTRSGEDEFSWDVNGTAWRQPLLRRPPVSSISPSAGCRVRCGCCRGRTRSSARRSRRSRRRSAGE</sequence>
<evidence type="ECO:0000313" key="1">
    <source>
        <dbReference type="EMBL" id="PPF14045.1"/>
    </source>
</evidence>
<evidence type="ECO:0000313" key="3">
    <source>
        <dbReference type="Proteomes" id="UP000237881"/>
    </source>
</evidence>
<dbReference type="KEGG" id="rry:C1O28_11330"/>
<gene>
    <name evidence="1" type="ORF">C5C04_08050</name>
    <name evidence="2" type="ORF">C5C40_09120</name>
</gene>
<dbReference type="RefSeq" id="WP_097167429.1">
    <property type="nucleotide sequence ID" value="NZ_CP028129.1"/>
</dbReference>
<evidence type="ECO:0000313" key="4">
    <source>
        <dbReference type="Proteomes" id="UP000239698"/>
    </source>
</evidence>
<dbReference type="AlphaFoldDB" id="A0ABD6W8C4"/>
<name>A0ABD6W8C4_RATRA</name>
<dbReference type="Proteomes" id="UP000239698">
    <property type="component" value="Unassembled WGS sequence"/>
</dbReference>
<proteinExistence type="predicted"/>
<evidence type="ECO:0000313" key="2">
    <source>
        <dbReference type="EMBL" id="PPH76377.1"/>
    </source>
</evidence>
<reference evidence="3 4" key="1">
    <citation type="submission" date="2018-02" db="EMBL/GenBank/DDBJ databases">
        <title>Bacteriophage NCPPB3778 and a type I-E CRISPR drive the evolution of the US Biological Select Agent, Rathayibacter toxicus.</title>
        <authorList>
            <person name="Davis E.W.II."/>
            <person name="Tabima J.F."/>
            <person name="Weisberg A.J."/>
            <person name="Lopes L.D."/>
            <person name="Wiseman M.S."/>
            <person name="Wiseman M.S."/>
            <person name="Pupko T."/>
            <person name="Belcher M.S."/>
            <person name="Sechler A.J."/>
            <person name="Tancos M.A."/>
            <person name="Schroeder B.K."/>
            <person name="Murray T.D."/>
            <person name="Luster D.G."/>
            <person name="Schneider W.L."/>
            <person name="Rogers E."/>
            <person name="Andreote F.D."/>
            <person name="Grunwald N.J."/>
            <person name="Putnam M.L."/>
            <person name="Chang J.H."/>
        </authorList>
    </citation>
    <scope>NUCLEOTIDE SEQUENCE [LARGE SCALE GENOMIC DNA]</scope>
    <source>
        <strain evidence="2 4">AY1D6</strain>
        <strain evidence="1 3">AY1I9</strain>
    </source>
</reference>